<dbReference type="GO" id="GO:0005759">
    <property type="term" value="C:mitochondrial matrix"/>
    <property type="evidence" value="ECO:0007669"/>
    <property type="project" value="TreeGrafter"/>
</dbReference>
<dbReference type="InterPro" id="IPR026590">
    <property type="entry name" value="Ssirtuin_cat_dom"/>
</dbReference>
<dbReference type="PROSITE" id="PS50305">
    <property type="entry name" value="SIRTUIN"/>
    <property type="match status" value="1"/>
</dbReference>
<proteinExistence type="predicted"/>
<dbReference type="SUPFAM" id="SSF52467">
    <property type="entry name" value="DHS-like NAD/FAD-binding domain"/>
    <property type="match status" value="2"/>
</dbReference>
<feature type="domain" description="Deacetylase sirtuin-type" evidence="5">
    <location>
        <begin position="547"/>
        <end position="828"/>
    </location>
</feature>
<comment type="caution">
    <text evidence="3">Lacks conserved residue(s) required for the propagation of feature annotation.</text>
</comment>
<keyword evidence="1" id="KW-0808">Transferase</keyword>
<dbReference type="Gene3D" id="3.40.50.1220">
    <property type="entry name" value="TPP-binding domain"/>
    <property type="match status" value="1"/>
</dbReference>
<evidence type="ECO:0000256" key="2">
    <source>
        <dbReference type="ARBA" id="ARBA00023027"/>
    </source>
</evidence>
<dbReference type="Gene3D" id="3.30.1600.10">
    <property type="entry name" value="SIR2/SIRT2 'Small Domain"/>
    <property type="match status" value="1"/>
</dbReference>
<dbReference type="Gene3D" id="3.40.50.10140">
    <property type="entry name" value="Toll/interleukin-1 receptor homology (TIR) domain"/>
    <property type="match status" value="1"/>
</dbReference>
<evidence type="ECO:0000256" key="3">
    <source>
        <dbReference type="PROSITE-ProRule" id="PRU00236"/>
    </source>
</evidence>
<dbReference type="InterPro" id="IPR000157">
    <property type="entry name" value="TIR_dom"/>
</dbReference>
<dbReference type="InterPro" id="IPR003000">
    <property type="entry name" value="Sirtuin"/>
</dbReference>
<reference evidence="6" key="1">
    <citation type="submission" date="2021-02" db="EMBL/GenBank/DDBJ databases">
        <authorList>
            <person name="Nowell W R."/>
        </authorList>
    </citation>
    <scope>NUCLEOTIDE SEQUENCE</scope>
</reference>
<dbReference type="GO" id="GO:0007165">
    <property type="term" value="P:signal transduction"/>
    <property type="evidence" value="ECO:0007669"/>
    <property type="project" value="InterPro"/>
</dbReference>
<dbReference type="PANTHER" id="PTHR11085">
    <property type="entry name" value="NAD-DEPENDENT PROTEIN DEACYLASE SIRTUIN-5, MITOCHONDRIAL-RELATED"/>
    <property type="match status" value="1"/>
</dbReference>
<dbReference type="Pfam" id="PF02146">
    <property type="entry name" value="SIR2"/>
    <property type="match status" value="1"/>
</dbReference>
<dbReference type="Pfam" id="PF13676">
    <property type="entry name" value="TIR_2"/>
    <property type="match status" value="1"/>
</dbReference>
<keyword evidence="2" id="KW-0520">NAD</keyword>
<evidence type="ECO:0000256" key="1">
    <source>
        <dbReference type="ARBA" id="ARBA00022679"/>
    </source>
</evidence>
<dbReference type="OrthoDB" id="9978456at2759"/>
<comment type="caution">
    <text evidence="6">The sequence shown here is derived from an EMBL/GenBank/DDBJ whole genome shotgun (WGS) entry which is preliminary data.</text>
</comment>
<sequence>MGSSQEIRKFVNGRLNLKVTDDDKKEEKVLDQTYVNQLLLSSATRIEDEPIHETNTVEGTQVILLISNPINTRKTTAVAIKSSEDFTRSTSEIEDLIVDGVIELYLQEDNDRLPSNFRSSATTNDNQIQKRHIMISYNQSSRKMDMKYKVWMDKTNMGDDILVSMARAVENSYIVLLCINTQYYRSHYCRLEAEYAAEKRIRFIPCMMEKSFRAESWLGVIKGSSLHVDFSVHEKFEESFKELIRLISQIEKQLCVQPRKFLLFTGNILVINLGRTPTSCNLSGRVLFGDMSTTNAESPTHTHDQHTYRCNSIVEQYKRSIHKEGHDLKHLKHHELLDLINKLLRQQSTTKTSRSSRYSYSEQSDEDTKQPRRIILPSERPSETAIKRHKTALIFTLFRRNPSARFTGRFFARKRPSAKYILCDKFIASIPKLYFSSPATQLKSPNHNYVPPHQKPLTDDIDKFQKFTSNSQRLFIVTDAGISTESGIPWAGIRPIFPLFSKTSYFCPIFYRRNWSMIKQISRSIPKLYFSSSATQLKSPNHNYVPPHQKPSTDDIDKFQKFISNSQRLFIITGAGISTESGIPDYRSEGVGLYARTTNRPMMYQEFLTNTKRYKMYWARNYIGWPTFSSFQPNETHKIFAAWEVKRKVFWHVTQNVDSLLTKAGCELLSELHGCSARVVCVDCGYKSLTREELQEIILKQNPNWTAQSNTINPDADVHLTEEQLGDFQPPRCPRCSGRIKPDVTFFGDNVDRRLVDFLKEQLSKSDSVLVAGSSLEVMSSYRFILAAQQLKMPIAIINIGRTRGDHAAQLKISTRCGLILPHMEINS</sequence>
<evidence type="ECO:0000259" key="5">
    <source>
        <dbReference type="PROSITE" id="PS50305"/>
    </source>
</evidence>
<dbReference type="AlphaFoldDB" id="A0A815UEQ7"/>
<evidence type="ECO:0000313" key="7">
    <source>
        <dbReference type="Proteomes" id="UP000663834"/>
    </source>
</evidence>
<feature type="region of interest" description="Disordered" evidence="4">
    <location>
        <begin position="348"/>
        <end position="373"/>
    </location>
</feature>
<gene>
    <name evidence="6" type="ORF">KQP761_LOCUS15533</name>
</gene>
<protein>
    <recommendedName>
        <fullName evidence="5">Deacetylase sirtuin-type domain-containing protein</fullName>
    </recommendedName>
</protein>
<dbReference type="GO" id="GO:0070403">
    <property type="term" value="F:NAD+ binding"/>
    <property type="evidence" value="ECO:0007669"/>
    <property type="project" value="InterPro"/>
</dbReference>
<name>A0A815UEQ7_9BILA</name>
<dbReference type="InterPro" id="IPR026591">
    <property type="entry name" value="Sirtuin_cat_small_dom_sf"/>
</dbReference>
<organism evidence="6 7">
    <name type="scientific">Rotaria magnacalcarata</name>
    <dbReference type="NCBI Taxonomy" id="392030"/>
    <lineage>
        <taxon>Eukaryota</taxon>
        <taxon>Metazoa</taxon>
        <taxon>Spiralia</taxon>
        <taxon>Gnathifera</taxon>
        <taxon>Rotifera</taxon>
        <taxon>Eurotatoria</taxon>
        <taxon>Bdelloidea</taxon>
        <taxon>Philodinida</taxon>
        <taxon>Philodinidae</taxon>
        <taxon>Rotaria</taxon>
    </lineage>
</organism>
<evidence type="ECO:0000256" key="4">
    <source>
        <dbReference type="SAM" id="MobiDB-lite"/>
    </source>
</evidence>
<dbReference type="Proteomes" id="UP000663834">
    <property type="component" value="Unassembled WGS sequence"/>
</dbReference>
<dbReference type="InterPro" id="IPR029035">
    <property type="entry name" value="DHS-like_NAD/FAD-binding_dom"/>
</dbReference>
<dbReference type="InterPro" id="IPR050134">
    <property type="entry name" value="NAD-dep_sirtuin_deacylases"/>
</dbReference>
<dbReference type="PANTHER" id="PTHR11085:SF10">
    <property type="entry name" value="NAD-DEPENDENT PROTEIN DEACYLASE SIRTUIN-5, MITOCHONDRIAL-RELATED"/>
    <property type="match status" value="1"/>
</dbReference>
<evidence type="ECO:0000313" key="6">
    <source>
        <dbReference type="EMBL" id="CAF1518009.1"/>
    </source>
</evidence>
<dbReference type="InterPro" id="IPR035897">
    <property type="entry name" value="Toll_tir_struct_dom_sf"/>
</dbReference>
<dbReference type="SUPFAM" id="SSF52200">
    <property type="entry name" value="Toll/Interleukin receptor TIR domain"/>
    <property type="match status" value="1"/>
</dbReference>
<dbReference type="GO" id="GO:0017136">
    <property type="term" value="F:histone deacetylase activity, NAD-dependent"/>
    <property type="evidence" value="ECO:0007669"/>
    <property type="project" value="TreeGrafter"/>
</dbReference>
<accession>A0A815UEQ7</accession>
<feature type="compositionally biased region" description="Low complexity" evidence="4">
    <location>
        <begin position="348"/>
        <end position="362"/>
    </location>
</feature>
<dbReference type="EMBL" id="CAJNOW010007569">
    <property type="protein sequence ID" value="CAF1518009.1"/>
    <property type="molecule type" value="Genomic_DNA"/>
</dbReference>